<dbReference type="Proteomes" id="UP001163283">
    <property type="component" value="Chromosome"/>
</dbReference>
<name>A0A378PXW3_MORBO</name>
<evidence type="ECO:0000256" key="1">
    <source>
        <dbReference type="ARBA" id="ARBA00022649"/>
    </source>
</evidence>
<reference evidence="2 4" key="1">
    <citation type="submission" date="2018-06" db="EMBL/GenBank/DDBJ databases">
        <authorList>
            <consortium name="Pathogen Informatics"/>
            <person name="Doyle S."/>
        </authorList>
    </citation>
    <scope>NUCLEOTIDE SEQUENCE [LARGE SCALE GENOMIC DNA]</scope>
    <source>
        <strain evidence="2 4">NCTC9426</strain>
    </source>
</reference>
<reference evidence="3 5" key="2">
    <citation type="journal article" date="2022" name="BMC Microbiol.">
        <title>Whole genome sequencing of Moraxella bovis strains from North America reveals two genotypes with different genetic determinants.</title>
        <authorList>
            <person name="Wynn E.L."/>
            <person name="Hille M.M."/>
            <person name="Loy J.D."/>
            <person name="Schuller G."/>
            <person name="Kuhn K.L."/>
            <person name="Dickey A.M."/>
            <person name="Bono J.L."/>
            <person name="Clawson M.L."/>
        </authorList>
    </citation>
    <scope>NUCLEOTIDE SEQUENCE [LARGE SCALE GENOMIC DNA]</scope>
    <source>
        <strain evidence="3 5">SAM57978</strain>
    </source>
</reference>
<protein>
    <submittedName>
        <fullName evidence="3">DUF1778 domain-containing protein</fullName>
    </submittedName>
</protein>
<accession>A0A378PXW3</accession>
<proteinExistence type="predicted"/>
<organism evidence="2 4">
    <name type="scientific">Moraxella bovis</name>
    <dbReference type="NCBI Taxonomy" id="476"/>
    <lineage>
        <taxon>Bacteria</taxon>
        <taxon>Pseudomonadati</taxon>
        <taxon>Pseudomonadota</taxon>
        <taxon>Gammaproteobacteria</taxon>
        <taxon>Moraxellales</taxon>
        <taxon>Moraxellaceae</taxon>
        <taxon>Moraxella</taxon>
    </lineage>
</organism>
<dbReference type="EMBL" id="CP087781">
    <property type="protein sequence ID" value="UZA52686.1"/>
    <property type="molecule type" value="Genomic_DNA"/>
</dbReference>
<dbReference type="EMBL" id="UGPZ01000003">
    <property type="protein sequence ID" value="STY93359.1"/>
    <property type="molecule type" value="Genomic_DNA"/>
</dbReference>
<gene>
    <name evidence="3" type="ORF">LP129_06015</name>
    <name evidence="2" type="ORF">NCTC9426_02083</name>
</gene>
<dbReference type="Pfam" id="PF08681">
    <property type="entry name" value="TacA1"/>
    <property type="match status" value="1"/>
</dbReference>
<keyword evidence="1" id="KW-1277">Toxin-antitoxin system</keyword>
<dbReference type="InterPro" id="IPR014795">
    <property type="entry name" value="TacA_1-like"/>
</dbReference>
<dbReference type="RefSeq" id="WP_115369712.1">
    <property type="nucleotide sequence ID" value="NZ_CP087781.1"/>
</dbReference>
<dbReference type="AlphaFoldDB" id="A0A378PXW3"/>
<evidence type="ECO:0000313" key="2">
    <source>
        <dbReference type="EMBL" id="STY93359.1"/>
    </source>
</evidence>
<sequence length="85" mass="9014">MLDIPPHIEQVIIATAKGQGVSVGELLAQKFPSDDLAEMHGLNSDTANFTLNEKDSQALQAILDKPTPPTPALKEILALGASYGF</sequence>
<dbReference type="Proteomes" id="UP000254133">
    <property type="component" value="Unassembled WGS sequence"/>
</dbReference>
<evidence type="ECO:0000313" key="3">
    <source>
        <dbReference type="EMBL" id="UZA52686.1"/>
    </source>
</evidence>
<evidence type="ECO:0000313" key="4">
    <source>
        <dbReference type="Proteomes" id="UP000254133"/>
    </source>
</evidence>
<evidence type="ECO:0000313" key="5">
    <source>
        <dbReference type="Proteomes" id="UP001163283"/>
    </source>
</evidence>